<dbReference type="RefSeq" id="XP_012770326.1">
    <property type="nucleotide sequence ID" value="XM_012914872.1"/>
</dbReference>
<organism evidence="3">
    <name type="scientific">Babesia bigemina</name>
    <dbReference type="NCBI Taxonomy" id="5866"/>
    <lineage>
        <taxon>Eukaryota</taxon>
        <taxon>Sar</taxon>
        <taxon>Alveolata</taxon>
        <taxon>Apicomplexa</taxon>
        <taxon>Aconoidasida</taxon>
        <taxon>Piroplasmida</taxon>
        <taxon>Babesiidae</taxon>
        <taxon>Babesia</taxon>
    </lineage>
</organism>
<keyword evidence="2" id="KW-1133">Transmembrane helix</keyword>
<protein>
    <recommendedName>
        <fullName evidence="4">C3H1-type domain-containing protein</fullName>
    </recommendedName>
</protein>
<keyword evidence="2" id="KW-0812">Transmembrane</keyword>
<feature type="region of interest" description="Disordered" evidence="1">
    <location>
        <begin position="160"/>
        <end position="180"/>
    </location>
</feature>
<reference evidence="3" key="1">
    <citation type="journal article" date="2014" name="Nucleic Acids Res.">
        <title>The evolutionary dynamics of variant antigen genes in Babesia reveal a history of genomic innovation underlying host-parasite interaction.</title>
        <authorList>
            <person name="Jackson A.P."/>
            <person name="Otto T.D."/>
            <person name="Darby A."/>
            <person name="Ramaprasad A."/>
            <person name="Xia D."/>
            <person name="Echaide I.E."/>
            <person name="Farber M."/>
            <person name="Gahlot S."/>
            <person name="Gamble J."/>
            <person name="Gupta D."/>
            <person name="Gupta Y."/>
            <person name="Jackson L."/>
            <person name="Malandrin L."/>
            <person name="Malas T.B."/>
            <person name="Moussa E."/>
            <person name="Nair M."/>
            <person name="Reid AJ."/>
            <person name="Sanders M."/>
            <person name="Sharma J."/>
            <person name="Tracey A."/>
            <person name="Quail M.A."/>
            <person name="Weir W."/>
            <person name="Wastling J.M."/>
            <person name="Hall N."/>
            <person name="Willadsen P."/>
            <person name="Lingelbach K."/>
            <person name="Shiels B."/>
            <person name="Tait A."/>
            <person name="Berriman M."/>
            <person name="Allred D.R."/>
            <person name="Pain A."/>
        </authorList>
    </citation>
    <scope>NUCLEOTIDE SEQUENCE</scope>
    <source>
        <strain evidence="3">Bond</strain>
    </source>
</reference>
<dbReference type="EMBL" id="LK054839">
    <property type="protein sequence ID" value="CDR71376.1"/>
    <property type="molecule type" value="Genomic_DNA"/>
</dbReference>
<name>A0A061BS37_BABBI</name>
<dbReference type="KEGG" id="bbig:BBBOND_0000250"/>
<keyword evidence="2" id="KW-0472">Membrane</keyword>
<sequence length="725" mass="81804">MPDDSGDTARQINAYEKNVFGKYFEKRGYRINSVKGKQTGELQDMPSMNGRKIYDDLLSDNIGSSGNIRTTAAWVAEISELKKANNRNPYQINVVDILHYLYDCLNRYNDVCHLSALTSTKRPCSVYEMLLWLSGLPHHPVHTAMRDGRILEVIDEINEAEKEEDAKRDQGDTTETTSEDAITHSVVDTDSISLEAYPRKASYEHMRTAVTHICSTSYDILCTIAGHGDEYTVYASDYSNNSIKFHYPATGEDCLDMFFDILRRMLPTLSFLKSQCGLTAKHHGWSDCQYGVNAAPAKWPCEEHSSEEATGQPTKQAKCQPTCRANTDVNCQPTSPLMSYLNDCLPGHLPHQLTKIGCKYECATCPSTSRKGMPCQPPLGFRGFSGSTRKGRDVCKVLTKFLDNVDISCLFTLIPKPPTSLPEHFGFALSLAQYINTNKPLYVRSDTFSYAIVSSIESQSIELYKDPYALTKSIADAYGSDAISHSKCESYHLRNLTINGMCKLGEDRINCASYISSLCNYSYEIVAYKHANTYLSWAIYLPWTFWDLLNSLYNAFCSINCQDWGCRGCLRGDKCKKGEHGVVNDEKPNNKCQCSSIVDCKGVAPTLYQYGFVFGEASTLNDKASPKKCSDFCSQLKNVLESQYFKKLFEECDNFLWIIRQPFSYLVLSLWLLSFLYLIHIMVIRLDLLHIKSHLHSPSSHRIAAQSLLAAARVNKLNRVFYLQP</sequence>
<accession>A0A061BS37</accession>
<dbReference type="VEuPathDB" id="PiroplasmaDB:BBBOND_0000250"/>
<reference evidence="3" key="2">
    <citation type="submission" date="2014-06" db="EMBL/GenBank/DDBJ databases">
        <authorList>
            <person name="Aslett M."/>
            <person name="De Silva Nishadi"/>
        </authorList>
    </citation>
    <scope>NUCLEOTIDE SEQUENCE</scope>
    <source>
        <strain evidence="3">Bond</strain>
    </source>
</reference>
<dbReference type="GeneID" id="24561603"/>
<proteinExistence type="predicted"/>
<evidence type="ECO:0000256" key="2">
    <source>
        <dbReference type="SAM" id="Phobius"/>
    </source>
</evidence>
<dbReference type="AlphaFoldDB" id="A0A061BS37"/>
<feature type="transmembrane region" description="Helical" evidence="2">
    <location>
        <begin position="663"/>
        <end position="684"/>
    </location>
</feature>
<gene>
    <name evidence="3" type="ORF">BBBOND_0000250</name>
</gene>
<evidence type="ECO:0000313" key="3">
    <source>
        <dbReference type="EMBL" id="CDR71376.1"/>
    </source>
</evidence>
<evidence type="ECO:0000256" key="1">
    <source>
        <dbReference type="SAM" id="MobiDB-lite"/>
    </source>
</evidence>
<evidence type="ECO:0008006" key="4">
    <source>
        <dbReference type="Google" id="ProtNLM"/>
    </source>
</evidence>